<dbReference type="PROSITE" id="PS50005">
    <property type="entry name" value="TPR"/>
    <property type="match status" value="4"/>
</dbReference>
<evidence type="ECO:0000256" key="1">
    <source>
        <dbReference type="PROSITE-ProRule" id="PRU00339"/>
    </source>
</evidence>
<keyword evidence="2" id="KW-0732">Signal</keyword>
<organism evidence="3 4">
    <name type="scientific">Janthinobacterium fluminis</name>
    <dbReference type="NCBI Taxonomy" id="2987524"/>
    <lineage>
        <taxon>Bacteria</taxon>
        <taxon>Pseudomonadati</taxon>
        <taxon>Pseudomonadota</taxon>
        <taxon>Betaproteobacteria</taxon>
        <taxon>Burkholderiales</taxon>
        <taxon>Oxalobacteraceae</taxon>
        <taxon>Janthinobacterium</taxon>
    </lineage>
</organism>
<gene>
    <name evidence="3" type="primary">prsT</name>
    <name evidence="3" type="ORF">OIK44_04645</name>
</gene>
<evidence type="ECO:0000313" key="3">
    <source>
        <dbReference type="EMBL" id="MDC8756875.1"/>
    </source>
</evidence>
<keyword evidence="4" id="KW-1185">Reference proteome</keyword>
<dbReference type="SUPFAM" id="SSF48452">
    <property type="entry name" value="TPR-like"/>
    <property type="match status" value="5"/>
</dbReference>
<feature type="repeat" description="TPR" evidence="1">
    <location>
        <begin position="373"/>
        <end position="406"/>
    </location>
</feature>
<dbReference type="Gene3D" id="1.25.40.10">
    <property type="entry name" value="Tetratricopeptide repeat domain"/>
    <property type="match status" value="4"/>
</dbReference>
<name>A0ABT5JVW4_9BURK</name>
<dbReference type="PANTHER" id="PTHR12558">
    <property type="entry name" value="CELL DIVISION CYCLE 16,23,27"/>
    <property type="match status" value="1"/>
</dbReference>
<sequence length="927" mass="99911">MPRHLPALATLSRSVLCAALLLGAQAGCHRRPSTVELIAEAQQYRHSGQFKAAIIELKNALQAAPDDRAARQLLGELYIDAGDPLSAEKELRRALALGATPVQIMPALGKAMLMMGQTDKVLAEIRLAPSSPEQSEVIALRANAYLAGGDLEQAQVLFELLLRKRADAAEALLGLARIAIAGGEPDKAAGLIERALASHPEDLDSLRLKGDLLRLQGKSDAAAGVYQQILRLRPDNAIAHVDLANLHIQAGKFAEAKREIEAARKSAPNSVIVLHVQALLDFREGRNKAALEGLQQVLRAAPEHMPSVLLIGAVQLALGAPQQAERHLLRFLEANPKHIYASKMLASIALKSGDLDKVLGIIEPLLQASPDDIELLSLAGETQMRARRFAQAAAYYERASTLSPDAAPLHAALAVSRLGMGESVRAIAELERATALDGKQTETGIMLAMTLLRNKEYDKALATLQAMEQQQAANPLIYNLKGGVHLARNQLGEARAAFEQALGLDPLYLPALENLAQLDLSEKKPEQARKRFEAALAKEPKSAPLMTALAKLASSQKNPAEALRWLERGSRDNPEALAPAVLLSSYYLQAGEINKALTLAQKLQASHPDNADPLALRAQIEYSSGDLAAALNSYGKLARLQTASPMLHMRIAAIQMALNDLAGALQSVRRALTLQPDLLDAEVTEVALLLAKGSHAEALAVARGLQKRHAELPAGFKLEGDVLMAQNKPLAALKLYEQAYGISKIGPLLVQVHRALVQAGKNQEASARIGAWLRDNPQDLSTRFYLAGSKLVDKQYKAAIDEYEKLLQQDPNNIVALNDLAWAYQQAKDKRALPTAERAYAQQAANPAVLDTLAWILLEQGGTARALPLLQKASTLAPHSPEIAYHLGAALWKSGDRKAARSQLEKLLAANKEFPSRADAQALLAQL</sequence>
<feature type="repeat" description="TPR" evidence="1">
    <location>
        <begin position="645"/>
        <end position="678"/>
    </location>
</feature>
<proteinExistence type="predicted"/>
<comment type="caution">
    <text evidence="3">The sequence shown here is derived from an EMBL/GenBank/DDBJ whole genome shotgun (WGS) entry which is preliminary data.</text>
</comment>
<dbReference type="InterPro" id="IPR014266">
    <property type="entry name" value="PEP-CTERM_TPR_PrsT"/>
</dbReference>
<dbReference type="EMBL" id="JAQQXR010000001">
    <property type="protein sequence ID" value="MDC8756875.1"/>
    <property type="molecule type" value="Genomic_DNA"/>
</dbReference>
<feature type="signal peptide" evidence="2">
    <location>
        <begin position="1"/>
        <end position="26"/>
    </location>
</feature>
<evidence type="ECO:0000313" key="4">
    <source>
        <dbReference type="Proteomes" id="UP001221208"/>
    </source>
</evidence>
<feature type="repeat" description="TPR" evidence="1">
    <location>
        <begin position="780"/>
        <end position="813"/>
    </location>
</feature>
<reference evidence="3 4" key="1">
    <citation type="submission" date="2022-10" db="EMBL/GenBank/DDBJ databases">
        <title>Janthinobacterium sp. hw3 Genome sequencing.</title>
        <authorList>
            <person name="Park S."/>
        </authorList>
    </citation>
    <scope>NUCLEOTIDE SEQUENCE [LARGE SCALE GENOMIC DNA]</scope>
    <source>
        <strain evidence="4">hw3</strain>
    </source>
</reference>
<accession>A0ABT5JVW4</accession>
<dbReference type="RefSeq" id="WP_273669534.1">
    <property type="nucleotide sequence ID" value="NZ_JAQQXR010000001.1"/>
</dbReference>
<keyword evidence="1" id="KW-0802">TPR repeat</keyword>
<evidence type="ECO:0000256" key="2">
    <source>
        <dbReference type="SAM" id="SignalP"/>
    </source>
</evidence>
<dbReference type="Pfam" id="PF13432">
    <property type="entry name" value="TPR_16"/>
    <property type="match status" value="2"/>
</dbReference>
<dbReference type="NCBIfam" id="TIGR02917">
    <property type="entry name" value="PEP_TPR_lipo"/>
    <property type="match status" value="1"/>
</dbReference>
<dbReference type="SMART" id="SM00028">
    <property type="entry name" value="TPR"/>
    <property type="match status" value="19"/>
</dbReference>
<dbReference type="Proteomes" id="UP001221208">
    <property type="component" value="Unassembled WGS sequence"/>
</dbReference>
<feature type="chain" id="PRO_5047491537" evidence="2">
    <location>
        <begin position="27"/>
        <end position="927"/>
    </location>
</feature>
<protein>
    <submittedName>
        <fullName evidence="3">PEP-CTERM system TPR-repeat protein PrsT</fullName>
    </submittedName>
</protein>
<feature type="repeat" description="TPR" evidence="1">
    <location>
        <begin position="475"/>
        <end position="508"/>
    </location>
</feature>
<dbReference type="PANTHER" id="PTHR12558:SF13">
    <property type="entry name" value="CELL DIVISION CYCLE PROTEIN 27 HOMOLOG"/>
    <property type="match status" value="1"/>
</dbReference>
<dbReference type="InterPro" id="IPR019734">
    <property type="entry name" value="TPR_rpt"/>
</dbReference>
<dbReference type="InterPro" id="IPR011990">
    <property type="entry name" value="TPR-like_helical_dom_sf"/>
</dbReference>
<dbReference type="Pfam" id="PF14559">
    <property type="entry name" value="TPR_19"/>
    <property type="match status" value="7"/>
</dbReference>